<sequence>MTRLHLAFWLFSSSLFLHAQNTVFLFDWEGSDPKVAAIGPNATSIGNLIVTKTRLDNRTKGLAPPAGTTTETKQDINMVLANNPIFNRDGIDLSFDYQRDESTATLISRNNFQMGANGMNARYRVREASGGCSAQIVIPGEAIVDDDIYRTYRFRYDPNTGEAVLSKTEINGPTTVIGTNATKTPGQALCWDGDTDITIGIATDGSGKGNAIMDNLRMEEVGFAGLPVELTVFEARALADRVELSWRTDSEVDNDYFAIERSCPGEEWMEVVRQVGYGNTNETYDYVATDESPRPDMNYYRLKQVDYDGNYGYSTIKSVRYDGQEDSSRPPFPNPTYGTVSMPGMDRSTTIHVINAQGQAVKVLPPRTARTASRTTIDLSGLPTGVYHIHNGTTMQRVIKQ</sequence>
<protein>
    <recommendedName>
        <fullName evidence="2">Secretion system C-terminal sorting domain-containing protein</fullName>
    </recommendedName>
</protein>
<dbReference type="Proteomes" id="UP000837803">
    <property type="component" value="Unassembled WGS sequence"/>
</dbReference>
<evidence type="ECO:0000313" key="4">
    <source>
        <dbReference type="Proteomes" id="UP000837803"/>
    </source>
</evidence>
<feature type="chain" id="PRO_5047439410" description="Secretion system C-terminal sorting domain-containing protein" evidence="1">
    <location>
        <begin position="20"/>
        <end position="401"/>
    </location>
</feature>
<name>A0ABN8F8W2_9BACT</name>
<organism evidence="3 4">
    <name type="scientific">Neolewinella maritima</name>
    <dbReference type="NCBI Taxonomy" id="1383882"/>
    <lineage>
        <taxon>Bacteria</taxon>
        <taxon>Pseudomonadati</taxon>
        <taxon>Bacteroidota</taxon>
        <taxon>Saprospiria</taxon>
        <taxon>Saprospirales</taxon>
        <taxon>Lewinellaceae</taxon>
        <taxon>Neolewinella</taxon>
    </lineage>
</organism>
<keyword evidence="4" id="KW-1185">Reference proteome</keyword>
<accession>A0ABN8F8W2</accession>
<feature type="signal peptide" evidence="1">
    <location>
        <begin position="1"/>
        <end position="19"/>
    </location>
</feature>
<evidence type="ECO:0000259" key="2">
    <source>
        <dbReference type="Pfam" id="PF18962"/>
    </source>
</evidence>
<evidence type="ECO:0000313" key="3">
    <source>
        <dbReference type="EMBL" id="CAH1001397.1"/>
    </source>
</evidence>
<proteinExistence type="predicted"/>
<feature type="domain" description="Secretion system C-terminal sorting" evidence="2">
    <location>
        <begin position="332"/>
        <end position="398"/>
    </location>
</feature>
<dbReference type="InterPro" id="IPR026444">
    <property type="entry name" value="Secre_tail"/>
</dbReference>
<gene>
    <name evidence="3" type="ORF">LEM8419_02300</name>
</gene>
<comment type="caution">
    <text evidence="3">The sequence shown here is derived from an EMBL/GenBank/DDBJ whole genome shotgun (WGS) entry which is preliminary data.</text>
</comment>
<dbReference type="Pfam" id="PF18962">
    <property type="entry name" value="Por_Secre_tail"/>
    <property type="match status" value="1"/>
</dbReference>
<keyword evidence="1" id="KW-0732">Signal</keyword>
<evidence type="ECO:0000256" key="1">
    <source>
        <dbReference type="SAM" id="SignalP"/>
    </source>
</evidence>
<dbReference type="EMBL" id="CAKLPZ010000002">
    <property type="protein sequence ID" value="CAH1001397.1"/>
    <property type="molecule type" value="Genomic_DNA"/>
</dbReference>
<dbReference type="NCBIfam" id="TIGR04183">
    <property type="entry name" value="Por_Secre_tail"/>
    <property type="match status" value="1"/>
</dbReference>
<reference evidence="3" key="1">
    <citation type="submission" date="2021-12" db="EMBL/GenBank/DDBJ databases">
        <authorList>
            <person name="Rodrigo-Torres L."/>
            <person name="Arahal R. D."/>
            <person name="Lucena T."/>
        </authorList>
    </citation>
    <scope>NUCLEOTIDE SEQUENCE</scope>
    <source>
        <strain evidence="3">CECT 8419</strain>
    </source>
</reference>
<dbReference type="RefSeq" id="WP_238751244.1">
    <property type="nucleotide sequence ID" value="NZ_CAKLPZ010000002.1"/>
</dbReference>